<dbReference type="AlphaFoldDB" id="M1PCN6"/>
<evidence type="ECO:0000313" key="1">
    <source>
        <dbReference type="EMBL" id="AGF98297.1"/>
    </source>
</evidence>
<dbReference type="EMBL" id="CP004144">
    <property type="protein sequence ID" value="AGF98297.1"/>
    <property type="molecule type" value="Genomic_DNA"/>
</dbReference>
<organism evidence="1 2">
    <name type="scientific">Methanosarcina mazei Tuc01</name>
    <dbReference type="NCBI Taxonomy" id="1236903"/>
    <lineage>
        <taxon>Archaea</taxon>
        <taxon>Methanobacteriati</taxon>
        <taxon>Methanobacteriota</taxon>
        <taxon>Stenosarchaea group</taxon>
        <taxon>Methanomicrobia</taxon>
        <taxon>Methanosarcinales</taxon>
        <taxon>Methanosarcinaceae</taxon>
        <taxon>Methanosarcina</taxon>
    </lineage>
</organism>
<dbReference type="KEGG" id="mmaz:MmTuc01_3028"/>
<protein>
    <submittedName>
        <fullName evidence="1">Uncharacterized protein</fullName>
    </submittedName>
</protein>
<name>M1PCN6_METMZ</name>
<dbReference type="HOGENOM" id="CLU_3282879_0_0_2"/>
<evidence type="ECO:0000313" key="2">
    <source>
        <dbReference type="Proteomes" id="UP000011718"/>
    </source>
</evidence>
<accession>M1PCN6</accession>
<proteinExistence type="predicted"/>
<dbReference type="BioCyc" id="MMAZ1236903:G139K-2883-MONOMER"/>
<gene>
    <name evidence="1" type="ORF">MmTuc01_3028</name>
</gene>
<sequence length="40" mass="4404">MSEKIGLIWTNHVTAGFATTKNIKAGLIRMKIIQITSDSD</sequence>
<reference evidence="1 2" key="1">
    <citation type="journal article" date="2013" name="Genome Announc.">
        <title>Complete Genome of a Methanosarcina mazei Strain Isolated from Sediment Samples from an Amazonian Flooded Area.</title>
        <authorList>
            <person name="Assis das Gracas D."/>
            <person name="Thiago Juca Ramos R."/>
            <person name="Vieira Araujo A.C."/>
            <person name="Zahlouth R."/>
            <person name="Ribeiro Carneiro A."/>
            <person name="Souza Lopes T."/>
            <person name="Azevedo Barauna R."/>
            <person name="Azevedo V."/>
            <person name="Cruz Schneider M.P."/>
            <person name="Pellizari V.H."/>
            <person name="Silva A."/>
        </authorList>
    </citation>
    <scope>NUCLEOTIDE SEQUENCE [LARGE SCALE GENOMIC DNA]</scope>
    <source>
        <strain evidence="1 2">Tuc01</strain>
    </source>
</reference>
<dbReference type="Proteomes" id="UP000011718">
    <property type="component" value="Chromosome"/>
</dbReference>